<dbReference type="Proteomes" id="UP000827133">
    <property type="component" value="Unassembled WGS sequence"/>
</dbReference>
<feature type="region of interest" description="Disordered" evidence="1">
    <location>
        <begin position="285"/>
        <end position="306"/>
    </location>
</feature>
<dbReference type="RefSeq" id="XP_044685548.1">
    <property type="nucleotide sequence ID" value="XM_044817846.1"/>
</dbReference>
<gene>
    <name evidence="2" type="ORF">J7337_000081</name>
</gene>
<evidence type="ECO:0000313" key="2">
    <source>
        <dbReference type="EMBL" id="KAG9506549.1"/>
    </source>
</evidence>
<name>A0A9P8DR32_9HYPO</name>
<proteinExistence type="predicted"/>
<dbReference type="AlphaFoldDB" id="A0A9P8DR32"/>
<keyword evidence="3" id="KW-1185">Reference proteome</keyword>
<evidence type="ECO:0000256" key="1">
    <source>
        <dbReference type="SAM" id="MobiDB-lite"/>
    </source>
</evidence>
<reference evidence="2" key="1">
    <citation type="journal article" date="2021" name="Mol. Plant Microbe Interact.">
        <title>Telomere to telomere genome assembly of Fusarium musae F31, causal agent of crown rot disease of banana.</title>
        <authorList>
            <person name="Degradi L."/>
            <person name="Tava V."/>
            <person name="Kunova A."/>
            <person name="Cortesi P."/>
            <person name="Saracchi M."/>
            <person name="Pasquali M."/>
        </authorList>
    </citation>
    <scope>NUCLEOTIDE SEQUENCE</scope>
    <source>
        <strain evidence="2">F31</strain>
    </source>
</reference>
<organism evidence="2 3">
    <name type="scientific">Fusarium musae</name>
    <dbReference type="NCBI Taxonomy" id="1042133"/>
    <lineage>
        <taxon>Eukaryota</taxon>
        <taxon>Fungi</taxon>
        <taxon>Dikarya</taxon>
        <taxon>Ascomycota</taxon>
        <taxon>Pezizomycotina</taxon>
        <taxon>Sordariomycetes</taxon>
        <taxon>Hypocreomycetidae</taxon>
        <taxon>Hypocreales</taxon>
        <taxon>Nectriaceae</taxon>
        <taxon>Fusarium</taxon>
    </lineage>
</organism>
<evidence type="ECO:0000313" key="3">
    <source>
        <dbReference type="Proteomes" id="UP000827133"/>
    </source>
</evidence>
<accession>A0A9P8DR32</accession>
<dbReference type="KEGG" id="fmu:J7337_000081"/>
<dbReference type="EMBL" id="JAHBCI010000001">
    <property type="protein sequence ID" value="KAG9506549.1"/>
    <property type="molecule type" value="Genomic_DNA"/>
</dbReference>
<protein>
    <submittedName>
        <fullName evidence="2">Uncharacterized protein</fullName>
    </submittedName>
</protein>
<comment type="caution">
    <text evidence="2">The sequence shown here is derived from an EMBL/GenBank/DDBJ whole genome shotgun (WGS) entry which is preliminary data.</text>
</comment>
<sequence length="321" mass="35624">MTYRGTRSKPYFLLDHVLSVDSNNHLFDRLLGLATNELVKPLTECRPKAPIEARNYLQDPASLYPQTVTECTDVTWAIDNVVQKGVKASITSMFNLWGNHSENKSDVWDSTLLRVIQIEENPREKIKELLKNPEYEKSIRELFAWQDDQGHKRVVGVVTGFITCTDMAVNKTEEKTTAGGLSLTPVPETATGVPGTAVTAQGFSKKVHKKDISGAYKGEVVVACSYLPIFAHFTAESGTSWLGQWWRGSDPAFSHLQLGDLPMVVESEDGEVKYKVGKECGGNLDRPFGVDDQKDNNGGAREQQELQDLENLGFTIEVASE</sequence>
<dbReference type="GeneID" id="68307938"/>